<gene>
    <name evidence="1" type="ORF">PSET11_00887</name>
</gene>
<accession>A0A3P5WKN2</accession>
<name>A0A3P5WKN2_9MICC</name>
<dbReference type="InterPro" id="IPR005198">
    <property type="entry name" value="Glyco_hydro_76"/>
</dbReference>
<dbReference type="SUPFAM" id="SSF48208">
    <property type="entry name" value="Six-hairpin glycosidases"/>
    <property type="match status" value="1"/>
</dbReference>
<keyword evidence="2" id="KW-1185">Reference proteome</keyword>
<protein>
    <submittedName>
        <fullName evidence="1">Glycosyl hydrolase family 76</fullName>
    </submittedName>
</protein>
<organism evidence="1 2">
    <name type="scientific">Arthrobacter ulcerisalmonis</name>
    <dbReference type="NCBI Taxonomy" id="2483813"/>
    <lineage>
        <taxon>Bacteria</taxon>
        <taxon>Bacillati</taxon>
        <taxon>Actinomycetota</taxon>
        <taxon>Actinomycetes</taxon>
        <taxon>Micrococcales</taxon>
        <taxon>Micrococcaceae</taxon>
        <taxon>Arthrobacter</taxon>
    </lineage>
</organism>
<dbReference type="OrthoDB" id="2505409at2"/>
<evidence type="ECO:0000313" key="1">
    <source>
        <dbReference type="EMBL" id="VDC22238.1"/>
    </source>
</evidence>
<dbReference type="Pfam" id="PF03663">
    <property type="entry name" value="Glyco_hydro_76"/>
    <property type="match status" value="1"/>
</dbReference>
<dbReference type="InterPro" id="IPR008928">
    <property type="entry name" value="6-hairpin_glycosidase_sf"/>
</dbReference>
<sequence>MNPAEHPDANQRAAHAAQSVTGLFGGRLLFLPGTHLAATSWPRPRGLVARLRGNLLEPWHYWWQAHYLDALVDAGQREMAQPTAEGADAARLAARLLTGIRLRNLNTLVNNYYDDMAWLALATLRLDQLADRRRYRKVGHKLTGQFEAACSDDLGGGVFWSKERDFKNTPATAPVALYFARTGQAAKAQGLVDWLDATLFDAEANLYLDGARAGADGTVLVERNIYTYNQGPILGALLELGGEANLVRACTLIEAVECALTVPAQPSPVSMSTAVQAAPQPATILRCDGTGDAGLFTGILCRYLAIAAKDSRLPAPTRAIAARLVTDTADAFWAGRRTLTSSDTSDTLGGRQTDAKHQGLSIFSQHATQPAAETYPPGTAVELSTQLQAWLVLEAAAGLPAPSPNDGGIPATRFGT</sequence>
<dbReference type="Gene3D" id="1.50.10.20">
    <property type="match status" value="1"/>
</dbReference>
<dbReference type="GO" id="GO:0016787">
    <property type="term" value="F:hydrolase activity"/>
    <property type="evidence" value="ECO:0007669"/>
    <property type="project" value="UniProtKB-KW"/>
</dbReference>
<dbReference type="InterPro" id="IPR053169">
    <property type="entry name" value="MUG_Protein"/>
</dbReference>
<dbReference type="EMBL" id="UXAU01000014">
    <property type="protein sequence ID" value="VDC22238.1"/>
    <property type="molecule type" value="Genomic_DNA"/>
</dbReference>
<reference evidence="1 2" key="1">
    <citation type="submission" date="2018-11" db="EMBL/GenBank/DDBJ databases">
        <authorList>
            <person name="Criscuolo A."/>
        </authorList>
    </citation>
    <scope>NUCLEOTIDE SEQUENCE [LARGE SCALE GENOMIC DNA]</scope>
    <source>
        <strain evidence="1">AT11b</strain>
    </source>
</reference>
<dbReference type="Proteomes" id="UP000280861">
    <property type="component" value="Unassembled WGS sequence"/>
</dbReference>
<dbReference type="GO" id="GO:0005975">
    <property type="term" value="P:carbohydrate metabolic process"/>
    <property type="evidence" value="ECO:0007669"/>
    <property type="project" value="InterPro"/>
</dbReference>
<dbReference type="PANTHER" id="PTHR47791">
    <property type="entry name" value="MEIOTICALLY UP-REGULATED GENE 191 PROTEIN"/>
    <property type="match status" value="1"/>
</dbReference>
<dbReference type="AlphaFoldDB" id="A0A3P5WKN2"/>
<proteinExistence type="predicted"/>
<dbReference type="RefSeq" id="WP_124090884.1">
    <property type="nucleotide sequence ID" value="NZ_CBCRYA010000013.1"/>
</dbReference>
<evidence type="ECO:0000313" key="2">
    <source>
        <dbReference type="Proteomes" id="UP000280861"/>
    </source>
</evidence>
<dbReference type="PANTHER" id="PTHR47791:SF3">
    <property type="entry name" value="MEIOTICALLY UP-REGULATED GENE 191 PROTEIN"/>
    <property type="match status" value="1"/>
</dbReference>
<keyword evidence="1" id="KW-0378">Hydrolase</keyword>